<evidence type="ECO:0000313" key="2">
    <source>
        <dbReference type="EMBL" id="KAI7727220.1"/>
    </source>
</evidence>
<keyword evidence="3" id="KW-1185">Reference proteome</keyword>
<evidence type="ECO:0000313" key="3">
    <source>
        <dbReference type="Proteomes" id="UP001206925"/>
    </source>
</evidence>
<gene>
    <name evidence="2" type="ORF">M8C21_022515</name>
</gene>
<dbReference type="SUPFAM" id="SSF52047">
    <property type="entry name" value="RNI-like"/>
    <property type="match status" value="1"/>
</dbReference>
<accession>A0AAD5BPP1</accession>
<proteinExistence type="predicted"/>
<dbReference type="PANTHER" id="PTHR38926">
    <property type="entry name" value="F-BOX DOMAIN CONTAINING PROTEIN, EXPRESSED"/>
    <property type="match status" value="1"/>
</dbReference>
<dbReference type="Proteomes" id="UP001206925">
    <property type="component" value="Unassembled WGS sequence"/>
</dbReference>
<dbReference type="Gene3D" id="1.20.1280.50">
    <property type="match status" value="1"/>
</dbReference>
<evidence type="ECO:0000259" key="1">
    <source>
        <dbReference type="Pfam" id="PF12937"/>
    </source>
</evidence>
<protein>
    <recommendedName>
        <fullName evidence="1">F-box domain-containing protein</fullName>
    </recommendedName>
</protein>
<name>A0AAD5BPP1_AMBAR</name>
<sequence>MSKKTLMLSPTDSNTTVVVTEQWRRWSELNPEILALIFKKIVPVEEMVRSVALVCKGWKEVVWGPYCWSEIDLEGWCRRRNDGHAVDMVVKKVVRRSKFMVQRMSVYGMGETGFFFLAHCGNFLKVLQMPMTDITDQMVTKHIKPLPNLTVLDISHCVKITSKGLATFGHQCKSLLHLKRNMPAFEDQLPVDDSETKAIAETMPHLLQVELCFGRFGDSGVSEILTKCKALTHLVIKGSWNVELNGDLAEICERLEHFHSPWIDDDHRFSDMSECGDADLTDSD</sequence>
<dbReference type="InterPro" id="IPR036047">
    <property type="entry name" value="F-box-like_dom_sf"/>
</dbReference>
<dbReference type="InterPro" id="IPR001810">
    <property type="entry name" value="F-box_dom"/>
</dbReference>
<dbReference type="EMBL" id="JAMZMK010011410">
    <property type="protein sequence ID" value="KAI7727220.1"/>
    <property type="molecule type" value="Genomic_DNA"/>
</dbReference>
<dbReference type="Gene3D" id="3.80.10.10">
    <property type="entry name" value="Ribonuclease Inhibitor"/>
    <property type="match status" value="2"/>
</dbReference>
<reference evidence="2" key="1">
    <citation type="submission" date="2022-06" db="EMBL/GenBank/DDBJ databases">
        <title>Uncovering the hologenomic basis of an extraordinary plant invasion.</title>
        <authorList>
            <person name="Bieker V.C."/>
            <person name="Martin M.D."/>
            <person name="Gilbert T."/>
            <person name="Hodgins K."/>
            <person name="Battlay P."/>
            <person name="Petersen B."/>
            <person name="Wilson J."/>
        </authorList>
    </citation>
    <scope>NUCLEOTIDE SEQUENCE</scope>
    <source>
        <strain evidence="2">AA19_3_7</strain>
        <tissue evidence="2">Leaf</tissue>
    </source>
</reference>
<dbReference type="Pfam" id="PF12937">
    <property type="entry name" value="F-box-like"/>
    <property type="match status" value="1"/>
</dbReference>
<comment type="caution">
    <text evidence="2">The sequence shown here is derived from an EMBL/GenBank/DDBJ whole genome shotgun (WGS) entry which is preliminary data.</text>
</comment>
<dbReference type="SUPFAM" id="SSF81383">
    <property type="entry name" value="F-box domain"/>
    <property type="match status" value="1"/>
</dbReference>
<dbReference type="PANTHER" id="PTHR38926:SF81">
    <property type="entry name" value="F-BOX DOMAIN-CONTAINING PROTEIN"/>
    <property type="match status" value="1"/>
</dbReference>
<feature type="domain" description="F-box" evidence="1">
    <location>
        <begin position="31"/>
        <end position="73"/>
    </location>
</feature>
<organism evidence="2 3">
    <name type="scientific">Ambrosia artemisiifolia</name>
    <name type="common">Common ragweed</name>
    <dbReference type="NCBI Taxonomy" id="4212"/>
    <lineage>
        <taxon>Eukaryota</taxon>
        <taxon>Viridiplantae</taxon>
        <taxon>Streptophyta</taxon>
        <taxon>Embryophyta</taxon>
        <taxon>Tracheophyta</taxon>
        <taxon>Spermatophyta</taxon>
        <taxon>Magnoliopsida</taxon>
        <taxon>eudicotyledons</taxon>
        <taxon>Gunneridae</taxon>
        <taxon>Pentapetalae</taxon>
        <taxon>asterids</taxon>
        <taxon>campanulids</taxon>
        <taxon>Asterales</taxon>
        <taxon>Asteraceae</taxon>
        <taxon>Asteroideae</taxon>
        <taxon>Heliantheae alliance</taxon>
        <taxon>Heliantheae</taxon>
        <taxon>Ambrosia</taxon>
    </lineage>
</organism>
<dbReference type="InterPro" id="IPR032675">
    <property type="entry name" value="LRR_dom_sf"/>
</dbReference>
<dbReference type="AlphaFoldDB" id="A0AAD5BPP1"/>